<organism evidence="3 4">
    <name type="scientific">Nonomuraea typhae</name>
    <dbReference type="NCBI Taxonomy" id="2603600"/>
    <lineage>
        <taxon>Bacteria</taxon>
        <taxon>Bacillati</taxon>
        <taxon>Actinomycetota</taxon>
        <taxon>Actinomycetes</taxon>
        <taxon>Streptosporangiales</taxon>
        <taxon>Streptosporangiaceae</taxon>
        <taxon>Nonomuraea</taxon>
    </lineage>
</organism>
<dbReference type="Pfam" id="PF13349">
    <property type="entry name" value="DUF4097"/>
    <property type="match status" value="1"/>
</dbReference>
<name>A0ABW7YZD1_9ACTN</name>
<protein>
    <submittedName>
        <fullName evidence="3">DUF4097 family beta strand repeat-containing protein</fullName>
    </submittedName>
</protein>
<evidence type="ECO:0000313" key="4">
    <source>
        <dbReference type="Proteomes" id="UP001612741"/>
    </source>
</evidence>
<dbReference type="RefSeq" id="WP_397084568.1">
    <property type="nucleotide sequence ID" value="NZ_JBITGY010000006.1"/>
</dbReference>
<proteinExistence type="predicted"/>
<comment type="caution">
    <text evidence="3">The sequence shown here is derived from an EMBL/GenBank/DDBJ whole genome shotgun (WGS) entry which is preliminary data.</text>
</comment>
<evidence type="ECO:0000259" key="2">
    <source>
        <dbReference type="Pfam" id="PF13349"/>
    </source>
</evidence>
<dbReference type="EMBL" id="JBITGY010000006">
    <property type="protein sequence ID" value="MFI6500583.1"/>
    <property type="molecule type" value="Genomic_DNA"/>
</dbReference>
<evidence type="ECO:0000256" key="1">
    <source>
        <dbReference type="SAM" id="MobiDB-lite"/>
    </source>
</evidence>
<feature type="domain" description="DUF4097" evidence="2">
    <location>
        <begin position="80"/>
        <end position="260"/>
    </location>
</feature>
<dbReference type="InterPro" id="IPR025164">
    <property type="entry name" value="Toastrack_DUF4097"/>
</dbReference>
<keyword evidence="4" id="KW-1185">Reference proteome</keyword>
<feature type="region of interest" description="Disordered" evidence="1">
    <location>
        <begin position="1"/>
        <end position="23"/>
    </location>
</feature>
<dbReference type="Proteomes" id="UP001612741">
    <property type="component" value="Unassembled WGS sequence"/>
</dbReference>
<reference evidence="3 4" key="1">
    <citation type="submission" date="2024-10" db="EMBL/GenBank/DDBJ databases">
        <title>The Natural Products Discovery Center: Release of the First 8490 Sequenced Strains for Exploring Actinobacteria Biosynthetic Diversity.</title>
        <authorList>
            <person name="Kalkreuter E."/>
            <person name="Kautsar S.A."/>
            <person name="Yang D."/>
            <person name="Bader C.D."/>
            <person name="Teijaro C.N."/>
            <person name="Fluegel L."/>
            <person name="Davis C.M."/>
            <person name="Simpson J.R."/>
            <person name="Lauterbach L."/>
            <person name="Steele A.D."/>
            <person name="Gui C."/>
            <person name="Meng S."/>
            <person name="Li G."/>
            <person name="Viehrig K."/>
            <person name="Ye F."/>
            <person name="Su P."/>
            <person name="Kiefer A.F."/>
            <person name="Nichols A."/>
            <person name="Cepeda A.J."/>
            <person name="Yan W."/>
            <person name="Fan B."/>
            <person name="Jiang Y."/>
            <person name="Adhikari A."/>
            <person name="Zheng C.-J."/>
            <person name="Schuster L."/>
            <person name="Cowan T.M."/>
            <person name="Smanski M.J."/>
            <person name="Chevrette M.G."/>
            <person name="De Carvalho L.P.S."/>
            <person name="Shen B."/>
        </authorList>
    </citation>
    <scope>NUCLEOTIDE SEQUENCE [LARGE SCALE GENOMIC DNA]</scope>
    <source>
        <strain evidence="3 4">NPDC050545</strain>
    </source>
</reference>
<evidence type="ECO:0000313" key="3">
    <source>
        <dbReference type="EMBL" id="MFI6500583.1"/>
    </source>
</evidence>
<gene>
    <name evidence="3" type="ORF">ACIBG2_24615</name>
</gene>
<sequence length="263" mass="27614">MPTFDTPGPIQATIEFGSGEVRVNAGDRQETLVEVRPSEPDRAADQELAQQTEISYADGKLLVRSPRAASRRWSPKKPPSVVLTVQLPAESELAADAYYGAIRVAGSLGDTRVHTSHGDISLDETATVRASSEHGDISVNRPIGPVDIATNGSVRIGDAGSTITITAGNGDIVIDRARTDIKATASHGSIRVGRLAAGNAVLEAGYGSVSVGIPRTTTADVDVNSAHGQVRDTLDTGRAPVHTDAKADIYARTTYGDIDVHWA</sequence>
<accession>A0ABW7YZD1</accession>